<gene>
    <name evidence="2" type="ORF">EJ05DRAFT_496296</name>
</gene>
<evidence type="ECO:0000313" key="2">
    <source>
        <dbReference type="EMBL" id="KAF2763475.1"/>
    </source>
</evidence>
<keyword evidence="1" id="KW-1133">Transmembrane helix</keyword>
<dbReference type="RefSeq" id="XP_033605926.1">
    <property type="nucleotide sequence ID" value="XM_033746366.1"/>
</dbReference>
<evidence type="ECO:0000256" key="1">
    <source>
        <dbReference type="SAM" id="Phobius"/>
    </source>
</evidence>
<keyword evidence="1" id="KW-0472">Membrane</keyword>
<feature type="transmembrane region" description="Helical" evidence="1">
    <location>
        <begin position="77"/>
        <end position="100"/>
    </location>
</feature>
<name>A0A6A6WMP3_9PEZI</name>
<accession>A0A6A6WMP3</accession>
<reference evidence="2" key="1">
    <citation type="journal article" date="2020" name="Stud. Mycol.">
        <title>101 Dothideomycetes genomes: a test case for predicting lifestyles and emergence of pathogens.</title>
        <authorList>
            <person name="Haridas S."/>
            <person name="Albert R."/>
            <person name="Binder M."/>
            <person name="Bloem J."/>
            <person name="Labutti K."/>
            <person name="Salamov A."/>
            <person name="Andreopoulos B."/>
            <person name="Baker S."/>
            <person name="Barry K."/>
            <person name="Bills G."/>
            <person name="Bluhm B."/>
            <person name="Cannon C."/>
            <person name="Castanera R."/>
            <person name="Culley D."/>
            <person name="Daum C."/>
            <person name="Ezra D."/>
            <person name="Gonzalez J."/>
            <person name="Henrissat B."/>
            <person name="Kuo A."/>
            <person name="Liang C."/>
            <person name="Lipzen A."/>
            <person name="Lutzoni F."/>
            <person name="Magnuson J."/>
            <person name="Mondo S."/>
            <person name="Nolan M."/>
            <person name="Ohm R."/>
            <person name="Pangilinan J."/>
            <person name="Park H.-J."/>
            <person name="Ramirez L."/>
            <person name="Alfaro M."/>
            <person name="Sun H."/>
            <person name="Tritt A."/>
            <person name="Yoshinaga Y."/>
            <person name="Zwiers L.-H."/>
            <person name="Turgeon B."/>
            <person name="Goodwin S."/>
            <person name="Spatafora J."/>
            <person name="Crous P."/>
            <person name="Grigoriev I."/>
        </authorList>
    </citation>
    <scope>NUCLEOTIDE SEQUENCE</scope>
    <source>
        <strain evidence="2">CBS 121739</strain>
    </source>
</reference>
<dbReference type="EMBL" id="ML996565">
    <property type="protein sequence ID" value="KAF2763475.1"/>
    <property type="molecule type" value="Genomic_DNA"/>
</dbReference>
<dbReference type="AlphaFoldDB" id="A0A6A6WMP3"/>
<keyword evidence="3" id="KW-1185">Reference proteome</keyword>
<organism evidence="2 3">
    <name type="scientific">Pseudovirgaria hyperparasitica</name>
    <dbReference type="NCBI Taxonomy" id="470096"/>
    <lineage>
        <taxon>Eukaryota</taxon>
        <taxon>Fungi</taxon>
        <taxon>Dikarya</taxon>
        <taxon>Ascomycota</taxon>
        <taxon>Pezizomycotina</taxon>
        <taxon>Dothideomycetes</taxon>
        <taxon>Dothideomycetes incertae sedis</taxon>
        <taxon>Acrospermales</taxon>
        <taxon>Acrospermaceae</taxon>
        <taxon>Pseudovirgaria</taxon>
    </lineage>
</organism>
<dbReference type="GeneID" id="54487420"/>
<proteinExistence type="predicted"/>
<sequence>MVRHWGELNRVLMTFRVFSAISCASSSLSHHHQRYAIFVTCRNDKLGCIALYNNKDAPQRSNALSNRSAMLILPSKYGVMDVLSVLGLDAGALSLVLGYWSLVGPK</sequence>
<evidence type="ECO:0000313" key="3">
    <source>
        <dbReference type="Proteomes" id="UP000799437"/>
    </source>
</evidence>
<keyword evidence="1" id="KW-0812">Transmembrane</keyword>
<protein>
    <submittedName>
        <fullName evidence="2">Uncharacterized protein</fullName>
    </submittedName>
</protein>
<dbReference type="Proteomes" id="UP000799437">
    <property type="component" value="Unassembled WGS sequence"/>
</dbReference>